<dbReference type="Proteomes" id="UP000837932">
    <property type="component" value="Unassembled WGS sequence"/>
</dbReference>
<gene>
    <name evidence="2" type="ORF">EMA8858_02576</name>
</gene>
<feature type="domain" description="HTH marR-type" evidence="1">
    <location>
        <begin position="31"/>
        <end position="165"/>
    </location>
</feature>
<sequence>MLASELGCKINFWIMNESILAEIAAFKANKERLLGRLLNRTYRYMSDLASDYLKGIGYENFRVGHIVALVQIELEGTSINKLASNAGMTKQGMSKLIKELQAEGFVLVEKDQADARALIVKHTEKGLQALLDWKSCTQFINQRFTEVLGDSKLEILKDLLHELVHEYDHKYLCSSKHAINHPMLRNSWMSVK</sequence>
<evidence type="ECO:0000313" key="2">
    <source>
        <dbReference type="EMBL" id="CAH0996444.1"/>
    </source>
</evidence>
<dbReference type="InterPro" id="IPR039422">
    <property type="entry name" value="MarR/SlyA-like"/>
</dbReference>
<dbReference type="PANTHER" id="PTHR33164">
    <property type="entry name" value="TRANSCRIPTIONAL REGULATOR, MARR FAMILY"/>
    <property type="match status" value="1"/>
</dbReference>
<evidence type="ECO:0000313" key="3">
    <source>
        <dbReference type="Proteomes" id="UP000837932"/>
    </source>
</evidence>
<evidence type="ECO:0000259" key="1">
    <source>
        <dbReference type="PROSITE" id="PS50995"/>
    </source>
</evidence>
<proteinExistence type="predicted"/>
<reference evidence="2" key="1">
    <citation type="submission" date="2021-12" db="EMBL/GenBank/DDBJ databases">
        <authorList>
            <person name="Rodrigo-Torres L."/>
            <person name="Arahal R. D."/>
            <person name="Lucena T."/>
        </authorList>
    </citation>
    <scope>NUCLEOTIDE SEQUENCE</scope>
    <source>
        <strain evidence="2">CECT 8858</strain>
    </source>
</reference>
<dbReference type="Gene3D" id="1.10.10.10">
    <property type="entry name" value="Winged helix-like DNA-binding domain superfamily/Winged helix DNA-binding domain"/>
    <property type="match status" value="1"/>
</dbReference>
<protein>
    <recommendedName>
        <fullName evidence="1">HTH marR-type domain-containing protein</fullName>
    </recommendedName>
</protein>
<dbReference type="PROSITE" id="PS50995">
    <property type="entry name" value="HTH_MARR_2"/>
    <property type="match status" value="1"/>
</dbReference>
<dbReference type="InterPro" id="IPR000835">
    <property type="entry name" value="HTH_MarR-typ"/>
</dbReference>
<comment type="caution">
    <text evidence="2">The sequence shown here is derived from an EMBL/GenBank/DDBJ whole genome shotgun (WGS) entry which is preliminary data.</text>
</comment>
<name>A0ABN8ETR9_9BACT</name>
<dbReference type="InterPro" id="IPR036390">
    <property type="entry name" value="WH_DNA-bd_sf"/>
</dbReference>
<dbReference type="PANTHER" id="PTHR33164:SF43">
    <property type="entry name" value="HTH-TYPE TRANSCRIPTIONAL REPRESSOR YETL"/>
    <property type="match status" value="1"/>
</dbReference>
<dbReference type="SUPFAM" id="SSF46785">
    <property type="entry name" value="Winged helix' DNA-binding domain"/>
    <property type="match status" value="1"/>
</dbReference>
<accession>A0ABN8ETR9</accession>
<dbReference type="InterPro" id="IPR036388">
    <property type="entry name" value="WH-like_DNA-bd_sf"/>
</dbReference>
<keyword evidence="3" id="KW-1185">Reference proteome</keyword>
<organism evidence="2 3">
    <name type="scientific">Emticicia aquatica</name>
    <dbReference type="NCBI Taxonomy" id="1681835"/>
    <lineage>
        <taxon>Bacteria</taxon>
        <taxon>Pseudomonadati</taxon>
        <taxon>Bacteroidota</taxon>
        <taxon>Cytophagia</taxon>
        <taxon>Cytophagales</taxon>
        <taxon>Leadbetterellaceae</taxon>
        <taxon>Emticicia</taxon>
    </lineage>
</organism>
<dbReference type="EMBL" id="CAKLPY010000002">
    <property type="protein sequence ID" value="CAH0996444.1"/>
    <property type="molecule type" value="Genomic_DNA"/>
</dbReference>